<evidence type="ECO:0008006" key="3">
    <source>
        <dbReference type="Google" id="ProtNLM"/>
    </source>
</evidence>
<gene>
    <name evidence="1" type="ORF">SPV1_06304</name>
</gene>
<dbReference type="InParanoid" id="Q0EWR0"/>
<organism evidence="1 2">
    <name type="scientific">Mariprofundus ferrooxydans PV-1</name>
    <dbReference type="NCBI Taxonomy" id="314345"/>
    <lineage>
        <taxon>Bacteria</taxon>
        <taxon>Pseudomonadati</taxon>
        <taxon>Pseudomonadota</taxon>
        <taxon>Candidatius Mariprofundia</taxon>
        <taxon>Mariprofundales</taxon>
        <taxon>Mariprofundaceae</taxon>
        <taxon>Mariprofundus</taxon>
    </lineage>
</organism>
<dbReference type="eggNOG" id="COG0653">
    <property type="taxonomic scope" value="Bacteria"/>
</dbReference>
<reference evidence="1 2" key="1">
    <citation type="submission" date="2006-09" db="EMBL/GenBank/DDBJ databases">
        <authorList>
            <person name="Emerson D."/>
            <person name="Ferriera S."/>
            <person name="Johnson J."/>
            <person name="Kravitz S."/>
            <person name="Halpern A."/>
            <person name="Remington K."/>
            <person name="Beeson K."/>
            <person name="Tran B."/>
            <person name="Rogers Y.-H."/>
            <person name="Friedman R."/>
            <person name="Venter J.C."/>
        </authorList>
    </citation>
    <scope>NUCLEOTIDE SEQUENCE [LARGE SCALE GENOMIC DNA]</scope>
    <source>
        <strain evidence="1 2">PV-1</strain>
    </source>
</reference>
<dbReference type="RefSeq" id="WP_009851554.1">
    <property type="nucleotide sequence ID" value="NZ_DS022295.1"/>
</dbReference>
<dbReference type="FunCoup" id="Q0EWR0">
    <property type="interactions" value="23"/>
</dbReference>
<dbReference type="Gene3D" id="3.10.450.50">
    <property type="match status" value="1"/>
</dbReference>
<keyword evidence="2" id="KW-1185">Reference proteome</keyword>
<dbReference type="HOGENOM" id="CLU_078487_0_1_0"/>
<evidence type="ECO:0000313" key="1">
    <source>
        <dbReference type="EMBL" id="EAU53729.1"/>
    </source>
</evidence>
<dbReference type="Pfam" id="PF03695">
    <property type="entry name" value="UPF0149"/>
    <property type="match status" value="1"/>
</dbReference>
<proteinExistence type="predicted"/>
<dbReference type="PANTHER" id="PTHR33747">
    <property type="entry name" value="UPF0225 PROTEIN SCO1677"/>
    <property type="match status" value="1"/>
</dbReference>
<dbReference type="SUPFAM" id="SSF101327">
    <property type="entry name" value="YgfB-like"/>
    <property type="match status" value="1"/>
</dbReference>
<protein>
    <recommendedName>
        <fullName evidence="3">YecA family protein</fullName>
    </recommendedName>
</protein>
<sequence length="308" mass="34325">MSEDYELMSSPLCQDVSADGETVRVEIYRGVDDKGWVLEVVDKYGNSSVWNDLFDTDNEAFKEALKTIEDEGIQSLIGSPSNSDTGLPIDSKLQALDDILCSDNVPETAMDASTLEGFLTALVIGPELIPPSGYMPWIWDMYYGKEQIVYDSMEQMQETMGLFMEVWNEIAETFATNPSAFEPAYFRSAEWGAAEWCEGFLLGSRLFGEAWVTLWADNPKLVTPLKRLGDDFGIEITKKEGDAEKWMNAVPDAVVSIHAYWLEHRTNPAAGLTSMPVRREQKVGRNDPCPCGSGKKYKKCCGAPPTIH</sequence>
<name>Q0EWR0_9PROT</name>
<accession>Q0EWR0</accession>
<dbReference type="Pfam" id="PF02810">
    <property type="entry name" value="SEC-C"/>
    <property type="match status" value="1"/>
</dbReference>
<dbReference type="InterPro" id="IPR004027">
    <property type="entry name" value="SEC_C_motif"/>
</dbReference>
<dbReference type="PANTHER" id="PTHR33747:SF1">
    <property type="entry name" value="ADENYLATE CYCLASE-ASSOCIATED CAP C-TERMINAL DOMAIN-CONTAINING PROTEIN"/>
    <property type="match status" value="1"/>
</dbReference>
<dbReference type="Proteomes" id="UP000005297">
    <property type="component" value="Unassembled WGS sequence"/>
</dbReference>
<dbReference type="EMBL" id="AATS01000018">
    <property type="protein sequence ID" value="EAU53729.1"/>
    <property type="molecule type" value="Genomic_DNA"/>
</dbReference>
<comment type="caution">
    <text evidence="1">The sequence shown here is derived from an EMBL/GenBank/DDBJ whole genome shotgun (WGS) entry which is preliminary data.</text>
</comment>
<dbReference type="SUPFAM" id="SSF103642">
    <property type="entry name" value="Sec-C motif"/>
    <property type="match status" value="1"/>
</dbReference>
<dbReference type="OrthoDB" id="570299at2"/>
<dbReference type="eggNOG" id="COG3318">
    <property type="taxonomic scope" value="Bacteria"/>
</dbReference>
<dbReference type="InterPro" id="IPR036255">
    <property type="entry name" value="YgfB-like_sf"/>
</dbReference>
<dbReference type="InterPro" id="IPR011978">
    <property type="entry name" value="YgfB-like"/>
</dbReference>
<evidence type="ECO:0000313" key="2">
    <source>
        <dbReference type="Proteomes" id="UP000005297"/>
    </source>
</evidence>
<dbReference type="AlphaFoldDB" id="Q0EWR0"/>
<dbReference type="NCBIfam" id="TIGR02292">
    <property type="entry name" value="ygfB_yecA"/>
    <property type="match status" value="1"/>
</dbReference>